<keyword evidence="2" id="KW-0964">Secreted</keyword>
<comment type="subcellular location">
    <subcellularLocation>
        <location evidence="1">Secreted</location>
    </subcellularLocation>
</comment>
<feature type="non-terminal residue" evidence="3">
    <location>
        <position position="1"/>
    </location>
</feature>
<dbReference type="EMBL" id="BPLR01017801">
    <property type="protein sequence ID" value="GIY94557.1"/>
    <property type="molecule type" value="Genomic_DNA"/>
</dbReference>
<dbReference type="InterPro" id="IPR036574">
    <property type="entry name" value="Scorpion_toxin-like_sf"/>
</dbReference>
<evidence type="ECO:0000313" key="4">
    <source>
        <dbReference type="Proteomes" id="UP001054945"/>
    </source>
</evidence>
<dbReference type="Proteomes" id="UP001054945">
    <property type="component" value="Unassembled WGS sequence"/>
</dbReference>
<reference evidence="3 4" key="1">
    <citation type="submission" date="2021-06" db="EMBL/GenBank/DDBJ databases">
        <title>Caerostris extrusa draft genome.</title>
        <authorList>
            <person name="Kono N."/>
            <person name="Arakawa K."/>
        </authorList>
    </citation>
    <scope>NUCLEOTIDE SEQUENCE [LARGE SCALE GENOMIC DNA]</scope>
</reference>
<dbReference type="GO" id="GO:0005576">
    <property type="term" value="C:extracellular region"/>
    <property type="evidence" value="ECO:0007669"/>
    <property type="project" value="UniProtKB-SubCell"/>
</dbReference>
<evidence type="ECO:0000256" key="1">
    <source>
        <dbReference type="ARBA" id="ARBA00004613"/>
    </source>
</evidence>
<dbReference type="AlphaFoldDB" id="A0AAV4XHE2"/>
<evidence type="ECO:0000256" key="2">
    <source>
        <dbReference type="ARBA" id="ARBA00022525"/>
    </source>
</evidence>
<protein>
    <submittedName>
        <fullName evidence="3">Uncharacterized protein</fullName>
    </submittedName>
</protein>
<name>A0AAV4XHE2_CAEEX</name>
<comment type="caution">
    <text evidence="3">The sequence shown here is derived from an EMBL/GenBank/DDBJ whole genome shotgun (WGS) entry which is preliminary data.</text>
</comment>
<organism evidence="3 4">
    <name type="scientific">Caerostris extrusa</name>
    <name type="common">Bark spider</name>
    <name type="synonym">Caerostris bankana</name>
    <dbReference type="NCBI Taxonomy" id="172846"/>
    <lineage>
        <taxon>Eukaryota</taxon>
        <taxon>Metazoa</taxon>
        <taxon>Ecdysozoa</taxon>
        <taxon>Arthropoda</taxon>
        <taxon>Chelicerata</taxon>
        <taxon>Arachnida</taxon>
        <taxon>Araneae</taxon>
        <taxon>Araneomorphae</taxon>
        <taxon>Entelegynae</taxon>
        <taxon>Araneoidea</taxon>
        <taxon>Araneidae</taxon>
        <taxon>Caerostris</taxon>
    </lineage>
</organism>
<accession>A0AAV4XHE2</accession>
<dbReference type="SUPFAM" id="SSF57095">
    <property type="entry name" value="Scorpion toxin-like"/>
    <property type="match status" value="1"/>
</dbReference>
<proteinExistence type="predicted"/>
<keyword evidence="4" id="KW-1185">Reference proteome</keyword>
<evidence type="ECO:0000313" key="3">
    <source>
        <dbReference type="EMBL" id="GIY94557.1"/>
    </source>
</evidence>
<sequence length="50" mass="5399">PQVQPSDFGDRGVLVEEASKRCILGGACRVMCRILGKRSGRCQGTNCRCS</sequence>
<gene>
    <name evidence="3" type="ORF">CEXT_764831</name>
</gene>